<sequence>MATYVLVHGGGRGGWCCQPVARRLRGAGRWSIDTGHDLVITKPAAVTSALVEVAGDAGQ</sequence>
<accession>A0A0S4QHM4</accession>
<gene>
    <name evidence="1" type="ORF">Ga0074812_103235</name>
</gene>
<name>A0A0S4QHM4_9ACTN</name>
<keyword evidence="2" id="KW-1185">Reference proteome</keyword>
<dbReference type="EMBL" id="FAOZ01000003">
    <property type="protein sequence ID" value="CUU54745.1"/>
    <property type="molecule type" value="Genomic_DNA"/>
</dbReference>
<evidence type="ECO:0008006" key="3">
    <source>
        <dbReference type="Google" id="ProtNLM"/>
    </source>
</evidence>
<evidence type="ECO:0000313" key="1">
    <source>
        <dbReference type="EMBL" id="CUU54745.1"/>
    </source>
</evidence>
<dbReference type="AlphaFoldDB" id="A0A0S4QHM4"/>
<proteinExistence type="predicted"/>
<protein>
    <recommendedName>
        <fullName evidence="3">Alpha/beta hydrolase family protein</fullName>
    </recommendedName>
</protein>
<dbReference type="Proteomes" id="UP000198802">
    <property type="component" value="Unassembled WGS sequence"/>
</dbReference>
<organism evidence="1 2">
    <name type="scientific">Parafrankia irregularis</name>
    <dbReference type="NCBI Taxonomy" id="795642"/>
    <lineage>
        <taxon>Bacteria</taxon>
        <taxon>Bacillati</taxon>
        <taxon>Actinomycetota</taxon>
        <taxon>Actinomycetes</taxon>
        <taxon>Frankiales</taxon>
        <taxon>Frankiaceae</taxon>
        <taxon>Parafrankia</taxon>
    </lineage>
</organism>
<reference evidence="2" key="1">
    <citation type="submission" date="2015-11" db="EMBL/GenBank/DDBJ databases">
        <authorList>
            <person name="Varghese N."/>
        </authorList>
    </citation>
    <scope>NUCLEOTIDE SEQUENCE [LARGE SCALE GENOMIC DNA]</scope>
    <source>
        <strain evidence="2">DSM 45899</strain>
    </source>
</reference>
<evidence type="ECO:0000313" key="2">
    <source>
        <dbReference type="Proteomes" id="UP000198802"/>
    </source>
</evidence>